<accession>A0A5C4LR83</accession>
<evidence type="ECO:0000259" key="3">
    <source>
        <dbReference type="SMART" id="SM00829"/>
    </source>
</evidence>
<dbReference type="AlphaFoldDB" id="A0A5C4LR83"/>
<dbReference type="RefSeq" id="WP_139099946.1">
    <property type="nucleotide sequence ID" value="NZ_VDFW01000036.1"/>
</dbReference>
<gene>
    <name evidence="4" type="ORF">FG385_28780</name>
</gene>
<dbReference type="Gene3D" id="3.90.180.10">
    <property type="entry name" value="Medium-chain alcohol dehydrogenases, catalytic domain"/>
    <property type="match status" value="1"/>
</dbReference>
<dbReference type="SUPFAM" id="SSF50129">
    <property type="entry name" value="GroES-like"/>
    <property type="match status" value="1"/>
</dbReference>
<dbReference type="SMART" id="SM00829">
    <property type="entry name" value="PKS_ER"/>
    <property type="match status" value="1"/>
</dbReference>
<keyword evidence="2" id="KW-0560">Oxidoreductase</keyword>
<evidence type="ECO:0000256" key="1">
    <source>
        <dbReference type="ARBA" id="ARBA00022857"/>
    </source>
</evidence>
<dbReference type="SUPFAM" id="SSF51735">
    <property type="entry name" value="NAD(P)-binding Rossmann-fold domains"/>
    <property type="match status" value="1"/>
</dbReference>
<sequence length="299" mass="31309">MRAIRVREFGPPEVLRLEEDEKPTPGEGEVLVSVELASVIYGDVIVRSGGHPFELPYIPGNEVAGTDHNGRIVVGTTAGNSGGYAEFARCTDVYEVPSGVSLAQALAVFEGGYLANAMLEEMGPADTVLITAAAGRIGSLLVQLAKARGATVIAAASGEKLDTAAKFGADVLVDYRDPDWAGKVKTATGGGADVTLEAIGGRLGAQALEATRGRFGVYGFASGSWTDPGDRELVSPLRTIFARPQEQHRRGVEEILRRAAQLIPLPTTTFPLEDAGEAHAALESRRTVGAVSLSLAATR</sequence>
<dbReference type="EMBL" id="VDFW01000036">
    <property type="protein sequence ID" value="TNC21144.1"/>
    <property type="molecule type" value="Genomic_DNA"/>
</dbReference>
<keyword evidence="5" id="KW-1185">Reference proteome</keyword>
<dbReference type="PANTHER" id="PTHR48106:SF18">
    <property type="entry name" value="QUINONE OXIDOREDUCTASE PIG3"/>
    <property type="match status" value="1"/>
</dbReference>
<reference evidence="4 5" key="1">
    <citation type="submission" date="2019-06" db="EMBL/GenBank/DDBJ databases">
        <title>Amycolatopsis alkalitolerans sp. nov., isolated from Gastrodia elata Blume.</title>
        <authorList>
            <person name="Narsing Rao M.P."/>
            <person name="Li W.J."/>
        </authorList>
    </citation>
    <scope>NUCLEOTIDE SEQUENCE [LARGE SCALE GENOMIC DNA]</scope>
    <source>
        <strain evidence="4 5">SYSUP0005</strain>
    </source>
</reference>
<evidence type="ECO:0000256" key="2">
    <source>
        <dbReference type="ARBA" id="ARBA00023002"/>
    </source>
</evidence>
<dbReference type="OrthoDB" id="5195079at2"/>
<dbReference type="InterPro" id="IPR036291">
    <property type="entry name" value="NAD(P)-bd_dom_sf"/>
</dbReference>
<organism evidence="4 5">
    <name type="scientific">Amycolatopsis alkalitolerans</name>
    <dbReference type="NCBI Taxonomy" id="2547244"/>
    <lineage>
        <taxon>Bacteria</taxon>
        <taxon>Bacillati</taxon>
        <taxon>Actinomycetota</taxon>
        <taxon>Actinomycetes</taxon>
        <taxon>Pseudonocardiales</taxon>
        <taxon>Pseudonocardiaceae</taxon>
        <taxon>Amycolatopsis</taxon>
    </lineage>
</organism>
<protein>
    <submittedName>
        <fullName evidence="4">Zinc-binding dehydrogenase</fullName>
    </submittedName>
</protein>
<dbReference type="GO" id="GO:0070402">
    <property type="term" value="F:NADPH binding"/>
    <property type="evidence" value="ECO:0007669"/>
    <property type="project" value="TreeGrafter"/>
</dbReference>
<evidence type="ECO:0000313" key="5">
    <source>
        <dbReference type="Proteomes" id="UP000305546"/>
    </source>
</evidence>
<dbReference type="InterPro" id="IPR011032">
    <property type="entry name" value="GroES-like_sf"/>
</dbReference>
<dbReference type="PANTHER" id="PTHR48106">
    <property type="entry name" value="QUINONE OXIDOREDUCTASE PIG3-RELATED"/>
    <property type="match status" value="1"/>
</dbReference>
<dbReference type="Gene3D" id="3.40.50.720">
    <property type="entry name" value="NAD(P)-binding Rossmann-like Domain"/>
    <property type="match status" value="1"/>
</dbReference>
<name>A0A5C4LR83_9PSEU</name>
<dbReference type="GO" id="GO:0016651">
    <property type="term" value="F:oxidoreductase activity, acting on NAD(P)H"/>
    <property type="evidence" value="ECO:0007669"/>
    <property type="project" value="TreeGrafter"/>
</dbReference>
<keyword evidence="1" id="KW-0521">NADP</keyword>
<dbReference type="InterPro" id="IPR013149">
    <property type="entry name" value="ADH-like_C"/>
</dbReference>
<comment type="caution">
    <text evidence="4">The sequence shown here is derived from an EMBL/GenBank/DDBJ whole genome shotgun (WGS) entry which is preliminary data.</text>
</comment>
<evidence type="ECO:0000313" key="4">
    <source>
        <dbReference type="EMBL" id="TNC21144.1"/>
    </source>
</evidence>
<feature type="domain" description="Enoyl reductase (ER)" evidence="3">
    <location>
        <begin position="10"/>
        <end position="293"/>
    </location>
</feature>
<dbReference type="InterPro" id="IPR020843">
    <property type="entry name" value="ER"/>
</dbReference>
<dbReference type="Pfam" id="PF00107">
    <property type="entry name" value="ADH_zinc_N"/>
    <property type="match status" value="1"/>
</dbReference>
<proteinExistence type="predicted"/>
<dbReference type="Proteomes" id="UP000305546">
    <property type="component" value="Unassembled WGS sequence"/>
</dbReference>